<dbReference type="AlphaFoldDB" id="A0A431VLM9"/>
<name>A0A431VLM9_9DEIO</name>
<evidence type="ECO:0000313" key="1">
    <source>
        <dbReference type="EMBL" id="RTR22112.1"/>
    </source>
</evidence>
<proteinExistence type="predicted"/>
<accession>A0A431VLM9</accession>
<dbReference type="RefSeq" id="WP_126353422.1">
    <property type="nucleotide sequence ID" value="NZ_CP086383.1"/>
</dbReference>
<comment type="caution">
    <text evidence="1">The sequence shown here is derived from an EMBL/GenBank/DDBJ whole genome shotgun (WGS) entry which is preliminary data.</text>
</comment>
<dbReference type="EMBL" id="RXPE01000046">
    <property type="protein sequence ID" value="RTR22112.1"/>
    <property type="molecule type" value="Genomic_DNA"/>
</dbReference>
<protein>
    <submittedName>
        <fullName evidence="1">Uncharacterized protein</fullName>
    </submittedName>
</protein>
<gene>
    <name evidence="1" type="ORF">EJ104_12845</name>
</gene>
<evidence type="ECO:0000313" key="2">
    <source>
        <dbReference type="Proteomes" id="UP000277766"/>
    </source>
</evidence>
<organism evidence="1 2">
    <name type="scientific">Deinococcus radiophilus</name>
    <dbReference type="NCBI Taxonomy" id="32062"/>
    <lineage>
        <taxon>Bacteria</taxon>
        <taxon>Thermotogati</taxon>
        <taxon>Deinococcota</taxon>
        <taxon>Deinococci</taxon>
        <taxon>Deinococcales</taxon>
        <taxon>Deinococcaceae</taxon>
        <taxon>Deinococcus</taxon>
    </lineage>
</organism>
<dbReference type="Proteomes" id="UP000277766">
    <property type="component" value="Unassembled WGS sequence"/>
</dbReference>
<sequence>MKRLLNNVIGFLVWAFLMGVLLLPFLIGLTSRAVNDTLTARLAGKSVKVSTVLEWPRFLYTPDPDVHIVFSCVPSGQEIKQFKEVTMLPIELPDLERNVVTSANEIRVNGYQEQISLNAAEASVC</sequence>
<keyword evidence="2" id="KW-1185">Reference proteome</keyword>
<reference evidence="1 2" key="1">
    <citation type="submission" date="2018-12" db="EMBL/GenBank/DDBJ databases">
        <title>Deinococcus radiophilus ATCC 27603 genome sequencing and assembly.</title>
        <authorList>
            <person name="Maclea K.S."/>
            <person name="Maynard C.R."/>
        </authorList>
    </citation>
    <scope>NUCLEOTIDE SEQUENCE [LARGE SCALE GENOMIC DNA]</scope>
    <source>
        <strain evidence="1 2">ATCC 27603</strain>
    </source>
</reference>